<accession>A0A081NJE4</accession>
<reference evidence="1 2" key="1">
    <citation type="submission" date="2014-06" db="EMBL/GenBank/DDBJ databases">
        <title>Whole Genome Sequences of Three Symbiotic Endozoicomonas Bacteria.</title>
        <authorList>
            <person name="Neave M.J."/>
            <person name="Apprill A."/>
            <person name="Voolstra C.R."/>
        </authorList>
    </citation>
    <scope>NUCLEOTIDE SEQUENCE [LARGE SCALE GENOMIC DNA]</scope>
    <source>
        <strain evidence="1 2">DSM 25634</strain>
    </source>
</reference>
<sequence length="59" mass="7393">MKNWCLHRLEENQLKTFMFNHLMYQPLKDAMTPEERVESAKQLEDRRAWYKKYYPDLVK</sequence>
<dbReference type="Proteomes" id="UP000028073">
    <property type="component" value="Unassembled WGS sequence"/>
</dbReference>
<proteinExistence type="predicted"/>
<evidence type="ECO:0000313" key="1">
    <source>
        <dbReference type="EMBL" id="KEQ18567.1"/>
    </source>
</evidence>
<organism evidence="1 2">
    <name type="scientific">Endozoicomonas numazuensis</name>
    <dbReference type="NCBI Taxonomy" id="1137799"/>
    <lineage>
        <taxon>Bacteria</taxon>
        <taxon>Pseudomonadati</taxon>
        <taxon>Pseudomonadota</taxon>
        <taxon>Gammaproteobacteria</taxon>
        <taxon>Oceanospirillales</taxon>
        <taxon>Endozoicomonadaceae</taxon>
        <taxon>Endozoicomonas</taxon>
    </lineage>
</organism>
<gene>
    <name evidence="1" type="ORF">GZ78_14010</name>
</gene>
<protein>
    <submittedName>
        <fullName evidence="1">Uncharacterized protein</fullName>
    </submittedName>
</protein>
<keyword evidence="2" id="KW-1185">Reference proteome</keyword>
<comment type="caution">
    <text evidence="1">The sequence shown here is derived from an EMBL/GenBank/DDBJ whole genome shotgun (WGS) entry which is preliminary data.</text>
</comment>
<name>A0A081NJE4_9GAMM</name>
<evidence type="ECO:0000313" key="2">
    <source>
        <dbReference type="Proteomes" id="UP000028073"/>
    </source>
</evidence>
<dbReference type="EMBL" id="JOKH01000002">
    <property type="protein sequence ID" value="KEQ18567.1"/>
    <property type="molecule type" value="Genomic_DNA"/>
</dbReference>
<dbReference type="AlphaFoldDB" id="A0A081NJE4"/>